<gene>
    <name evidence="3" type="ORF">OSB04_029246</name>
</gene>
<reference evidence="3" key="1">
    <citation type="submission" date="2023-03" db="EMBL/GenBank/DDBJ databases">
        <title>Chromosome-scale reference genome and RAD-based genetic map of yellow starthistle (Centaurea solstitialis) reveal putative structural variation and QTLs associated with invader traits.</title>
        <authorList>
            <person name="Reatini B."/>
            <person name="Cang F.A."/>
            <person name="Jiang Q."/>
            <person name="Mckibben M.T.W."/>
            <person name="Barker M.S."/>
            <person name="Rieseberg L.H."/>
            <person name="Dlugosch K.M."/>
        </authorList>
    </citation>
    <scope>NUCLEOTIDE SEQUENCE</scope>
    <source>
        <strain evidence="3">CAN-66</strain>
        <tissue evidence="3">Leaf</tissue>
    </source>
</reference>
<evidence type="ECO:0000313" key="4">
    <source>
        <dbReference type="Proteomes" id="UP001172457"/>
    </source>
</evidence>
<accession>A0AA38SUR8</accession>
<feature type="compositionally biased region" description="Pro residues" evidence="1">
    <location>
        <begin position="59"/>
        <end position="91"/>
    </location>
</feature>
<name>A0AA38SUR8_9ASTR</name>
<comment type="caution">
    <text evidence="3">The sequence shown here is derived from an EMBL/GenBank/DDBJ whole genome shotgun (WGS) entry which is preliminary data.</text>
</comment>
<keyword evidence="2" id="KW-0812">Transmembrane</keyword>
<evidence type="ECO:0000256" key="1">
    <source>
        <dbReference type="SAM" id="MobiDB-lite"/>
    </source>
</evidence>
<feature type="compositionally biased region" description="Basic and acidic residues" evidence="1">
    <location>
        <begin position="103"/>
        <end position="116"/>
    </location>
</feature>
<dbReference type="EMBL" id="JARYMX010000007">
    <property type="protein sequence ID" value="KAJ9542740.1"/>
    <property type="molecule type" value="Genomic_DNA"/>
</dbReference>
<organism evidence="3 4">
    <name type="scientific">Centaurea solstitialis</name>
    <name type="common">yellow star-thistle</name>
    <dbReference type="NCBI Taxonomy" id="347529"/>
    <lineage>
        <taxon>Eukaryota</taxon>
        <taxon>Viridiplantae</taxon>
        <taxon>Streptophyta</taxon>
        <taxon>Embryophyta</taxon>
        <taxon>Tracheophyta</taxon>
        <taxon>Spermatophyta</taxon>
        <taxon>Magnoliopsida</taxon>
        <taxon>eudicotyledons</taxon>
        <taxon>Gunneridae</taxon>
        <taxon>Pentapetalae</taxon>
        <taxon>asterids</taxon>
        <taxon>campanulids</taxon>
        <taxon>Asterales</taxon>
        <taxon>Asteraceae</taxon>
        <taxon>Carduoideae</taxon>
        <taxon>Cardueae</taxon>
        <taxon>Centaureinae</taxon>
        <taxon>Centaurea</taxon>
    </lineage>
</organism>
<feature type="transmembrane region" description="Helical" evidence="2">
    <location>
        <begin position="16"/>
        <end position="34"/>
    </location>
</feature>
<keyword evidence="4" id="KW-1185">Reference proteome</keyword>
<evidence type="ECO:0000256" key="2">
    <source>
        <dbReference type="SAM" id="Phobius"/>
    </source>
</evidence>
<feature type="region of interest" description="Disordered" evidence="1">
    <location>
        <begin position="35"/>
        <end position="116"/>
    </location>
</feature>
<protein>
    <submittedName>
        <fullName evidence="3">Uncharacterized protein</fullName>
    </submittedName>
</protein>
<keyword evidence="2" id="KW-0472">Membrane</keyword>
<dbReference type="AlphaFoldDB" id="A0AA38SUR8"/>
<evidence type="ECO:0000313" key="3">
    <source>
        <dbReference type="EMBL" id="KAJ9542740.1"/>
    </source>
</evidence>
<dbReference type="Proteomes" id="UP001172457">
    <property type="component" value="Chromosome 7"/>
</dbReference>
<sequence>MFSGHDGRHRRRKSPILLFIVVVSYTIASIYTGVDTRSGNRGVSPPPPPSTSDQNSDLPPQPPPPSLPPRPPPPSPPPRPPPLPPPPPAPPGSFITRSGTRRQHVDKLSDDGGQIRHTHSDNTLATVSFYCKNFLGQRKYILDIIIDSGLTNAKISHFQWNNILNSLLQVAHHSMIAHHIPLIDRKTLISYCSST</sequence>
<keyword evidence="2" id="KW-1133">Transmembrane helix</keyword>
<proteinExistence type="predicted"/>